<evidence type="ECO:0000313" key="2">
    <source>
        <dbReference type="EMBL" id="QDQ42959.1"/>
    </source>
</evidence>
<organism evidence="2 3">
    <name type="scientific">Methylacidiphilum kamchatkense Kam1</name>
    <dbReference type="NCBI Taxonomy" id="1202785"/>
    <lineage>
        <taxon>Bacteria</taxon>
        <taxon>Pseudomonadati</taxon>
        <taxon>Verrucomicrobiota</taxon>
        <taxon>Methylacidiphilae</taxon>
        <taxon>Methylacidiphilales</taxon>
        <taxon>Methylacidiphilaceae</taxon>
        <taxon>Methylacidiphilum (ex Ratnadevi et al. 2023)</taxon>
    </lineage>
</organism>
<protein>
    <submittedName>
        <fullName evidence="2">Rod shape-determining protein MreD</fullName>
    </submittedName>
</protein>
<evidence type="ECO:0000313" key="3">
    <source>
        <dbReference type="Proteomes" id="UP000315925"/>
    </source>
</evidence>
<name>A0A516TNZ4_9BACT</name>
<feature type="transmembrane region" description="Helical" evidence="1">
    <location>
        <begin position="98"/>
        <end position="119"/>
    </location>
</feature>
<feature type="transmembrane region" description="Helical" evidence="1">
    <location>
        <begin position="139"/>
        <end position="161"/>
    </location>
</feature>
<feature type="transmembrane region" description="Helical" evidence="1">
    <location>
        <begin position="64"/>
        <end position="86"/>
    </location>
</feature>
<feature type="transmembrane region" description="Helical" evidence="1">
    <location>
        <begin position="34"/>
        <end position="57"/>
    </location>
</feature>
<proteinExistence type="predicted"/>
<dbReference type="STRING" id="1202785.A946_03650"/>
<dbReference type="RefSeq" id="WP_143958373.1">
    <property type="nucleotide sequence ID" value="NZ_CP037899.1"/>
</dbReference>
<keyword evidence="1" id="KW-1133">Transmembrane helix</keyword>
<evidence type="ECO:0000256" key="1">
    <source>
        <dbReference type="SAM" id="Phobius"/>
    </source>
</evidence>
<dbReference type="KEGG" id="mkc:kam1_1744"/>
<sequence>MLVIFLLFLFIGFLSIFGQMILPDLPFFYAKPEISALFVIYFTLRMPFFYAFGFSLYTGILSDLLIPGIFGTTTLSLILLFLFISVLKPLFEKIGNYWMFPLYVSVGVFFYSLISYLLFELENHQWHWSLEPLTKCVSISFLSALLSIPLFLIMDLIFVLLKISPSQEEFFPSFFKKNSNLS</sequence>
<keyword evidence="1" id="KW-0472">Membrane</keyword>
<dbReference type="EMBL" id="CP037899">
    <property type="protein sequence ID" value="QDQ42959.1"/>
    <property type="molecule type" value="Genomic_DNA"/>
</dbReference>
<dbReference type="Proteomes" id="UP000315925">
    <property type="component" value="Chromosome"/>
</dbReference>
<keyword evidence="1" id="KW-0812">Transmembrane</keyword>
<gene>
    <name evidence="2" type="ORF">kam1_1744</name>
</gene>
<dbReference type="AlphaFoldDB" id="A0A516TNZ4"/>
<reference evidence="3" key="1">
    <citation type="submission" date="2019-03" db="EMBL/GenBank/DDBJ databases">
        <title>Complete genome of Methylacidiphilum kamchatkense Kam1.</title>
        <authorList>
            <person name="Kruse T."/>
            <person name="Murarilal Ratnadevi C."/>
            <person name="Erikstad H.-A."/>
            <person name="Birkeland N.-K."/>
        </authorList>
    </citation>
    <scope>NUCLEOTIDE SEQUENCE [LARGE SCALE GENOMIC DNA]</scope>
    <source>
        <strain evidence="3">kam1</strain>
    </source>
</reference>
<accession>A0A516TNZ4</accession>